<dbReference type="EMBL" id="MU005769">
    <property type="protein sequence ID" value="KAF2710133.1"/>
    <property type="molecule type" value="Genomic_DNA"/>
</dbReference>
<organism evidence="1 2">
    <name type="scientific">Pleomassaria siparia CBS 279.74</name>
    <dbReference type="NCBI Taxonomy" id="1314801"/>
    <lineage>
        <taxon>Eukaryota</taxon>
        <taxon>Fungi</taxon>
        <taxon>Dikarya</taxon>
        <taxon>Ascomycota</taxon>
        <taxon>Pezizomycotina</taxon>
        <taxon>Dothideomycetes</taxon>
        <taxon>Pleosporomycetidae</taxon>
        <taxon>Pleosporales</taxon>
        <taxon>Pleomassariaceae</taxon>
        <taxon>Pleomassaria</taxon>
    </lineage>
</organism>
<reference evidence="1" key="1">
    <citation type="journal article" date="2020" name="Stud. Mycol.">
        <title>101 Dothideomycetes genomes: a test case for predicting lifestyles and emergence of pathogens.</title>
        <authorList>
            <person name="Haridas S."/>
            <person name="Albert R."/>
            <person name="Binder M."/>
            <person name="Bloem J."/>
            <person name="Labutti K."/>
            <person name="Salamov A."/>
            <person name="Andreopoulos B."/>
            <person name="Baker S."/>
            <person name="Barry K."/>
            <person name="Bills G."/>
            <person name="Bluhm B."/>
            <person name="Cannon C."/>
            <person name="Castanera R."/>
            <person name="Culley D."/>
            <person name="Daum C."/>
            <person name="Ezra D."/>
            <person name="Gonzalez J."/>
            <person name="Henrissat B."/>
            <person name="Kuo A."/>
            <person name="Liang C."/>
            <person name="Lipzen A."/>
            <person name="Lutzoni F."/>
            <person name="Magnuson J."/>
            <person name="Mondo S."/>
            <person name="Nolan M."/>
            <person name="Ohm R."/>
            <person name="Pangilinan J."/>
            <person name="Park H.-J."/>
            <person name="Ramirez L."/>
            <person name="Alfaro M."/>
            <person name="Sun H."/>
            <person name="Tritt A."/>
            <person name="Yoshinaga Y."/>
            <person name="Zwiers L.-H."/>
            <person name="Turgeon B."/>
            <person name="Goodwin S."/>
            <person name="Spatafora J."/>
            <person name="Crous P."/>
            <person name="Grigoriev I."/>
        </authorList>
    </citation>
    <scope>NUCLEOTIDE SEQUENCE</scope>
    <source>
        <strain evidence="1">CBS 279.74</strain>
    </source>
</reference>
<dbReference type="PANTHER" id="PTHR31591">
    <property type="entry name" value="UPF0613 PROTEIN PB24D3.06C"/>
    <property type="match status" value="1"/>
</dbReference>
<keyword evidence="2" id="KW-1185">Reference proteome</keyword>
<dbReference type="OrthoDB" id="10034502at2759"/>
<proteinExistence type="predicted"/>
<dbReference type="InterPro" id="IPR029058">
    <property type="entry name" value="AB_hydrolase_fold"/>
</dbReference>
<evidence type="ECO:0000313" key="2">
    <source>
        <dbReference type="Proteomes" id="UP000799428"/>
    </source>
</evidence>
<dbReference type="InterPro" id="IPR013744">
    <property type="entry name" value="SidJ"/>
</dbReference>
<evidence type="ECO:0000313" key="1">
    <source>
        <dbReference type="EMBL" id="KAF2710133.1"/>
    </source>
</evidence>
<dbReference type="PANTHER" id="PTHR31591:SF1">
    <property type="entry name" value="UPF0613 PROTEIN PB24D3.06C"/>
    <property type="match status" value="1"/>
</dbReference>
<dbReference type="SUPFAM" id="SSF53474">
    <property type="entry name" value="alpha/beta-Hydrolases"/>
    <property type="match status" value="1"/>
</dbReference>
<dbReference type="AlphaFoldDB" id="A0A6G1KBW7"/>
<sequence length="317" mass="34346">MAHPGTLHRYNNRLVAFEHASPHAPSSTEQSIHTILWLGGLTDGLLTVHYPATIAKSLPPTWRIAEVLISSSYKGFATGSLTRDARELAACVKYFQQLRGKDETKIVVMGHSTGCQDAMELCVGSGKEQVQLAGVILQGGVSDREAFTDIATRNGMKAEFNAIVEKAEKLVAEGKGSQIMQKEGNPVAEMLGSPMTAYRTSSLLSLGGDDDYFSSDLSDQALELTFGKWPEETPLCFLLGEEDPYVPASVVKQDLLDRWTKVVRKHGGTVDDVHGGLVKGAKHNLNDNPKEAVDELVRRVVGFVNGVESESIPGARL</sequence>
<gene>
    <name evidence="1" type="ORF">K504DRAFT_501408</name>
</gene>
<dbReference type="Gene3D" id="3.40.50.1820">
    <property type="entry name" value="alpha/beta hydrolase"/>
    <property type="match status" value="1"/>
</dbReference>
<protein>
    <submittedName>
        <fullName evidence="1">DUF1749-domain-containing protein</fullName>
    </submittedName>
</protein>
<dbReference type="Proteomes" id="UP000799428">
    <property type="component" value="Unassembled WGS sequence"/>
</dbReference>
<name>A0A6G1KBW7_9PLEO</name>
<accession>A0A6G1KBW7</accession>
<dbReference type="Pfam" id="PF08538">
    <property type="entry name" value="DUF1749"/>
    <property type="match status" value="1"/>
</dbReference>